<sequence length="135" mass="15736">MHPEHALWERRNLKRPDYCSRRLPVRYFVPARLARSVEFINLQRQCLGAFGWCLDTTRYLIVFVALKCVVHNGACAKHLTGGACRATIMLWLLIRHPSSHRRVSPSECHIPRRHVMQLPTRNHRHPPGRESRVGC</sequence>
<organism evidence="1">
    <name type="scientific">Anopheles coluzzii</name>
    <name type="common">African malaria mosquito</name>
    <dbReference type="NCBI Taxonomy" id="1518534"/>
    <lineage>
        <taxon>Eukaryota</taxon>
        <taxon>Metazoa</taxon>
        <taxon>Ecdysozoa</taxon>
        <taxon>Arthropoda</taxon>
        <taxon>Hexapoda</taxon>
        <taxon>Insecta</taxon>
        <taxon>Pterygota</taxon>
        <taxon>Neoptera</taxon>
        <taxon>Endopterygota</taxon>
        <taxon>Diptera</taxon>
        <taxon>Nematocera</taxon>
        <taxon>Culicoidea</taxon>
        <taxon>Culicidae</taxon>
        <taxon>Anophelinae</taxon>
        <taxon>Anopheles</taxon>
    </lineage>
</organism>
<dbReference type="AlphaFoldDB" id="A0A8W7PTU2"/>
<reference evidence="1" key="1">
    <citation type="submission" date="2022-08" db="UniProtKB">
        <authorList>
            <consortium name="EnsemblMetazoa"/>
        </authorList>
    </citation>
    <scope>IDENTIFICATION</scope>
</reference>
<protein>
    <submittedName>
        <fullName evidence="1">Uncharacterized protein</fullName>
    </submittedName>
</protein>
<proteinExistence type="predicted"/>
<accession>A0A8W7PTU2</accession>
<name>A0A8W7PTU2_ANOCL</name>
<dbReference type="Proteomes" id="UP000075882">
    <property type="component" value="Unassembled WGS sequence"/>
</dbReference>
<evidence type="ECO:0000313" key="1">
    <source>
        <dbReference type="EnsemblMetazoa" id="ACOM036700-PA.1"/>
    </source>
</evidence>
<dbReference type="EnsemblMetazoa" id="ACOM036700-RA">
    <property type="protein sequence ID" value="ACOM036700-PA.1"/>
    <property type="gene ID" value="ACOM036700"/>
</dbReference>